<dbReference type="CDD" id="cd02440">
    <property type="entry name" value="AdoMet_MTases"/>
    <property type="match status" value="1"/>
</dbReference>
<evidence type="ECO:0000256" key="1">
    <source>
        <dbReference type="ARBA" id="ARBA00022603"/>
    </source>
</evidence>
<name>A0A2M8EN11_9BACT</name>
<dbReference type="SUPFAM" id="SSF53335">
    <property type="entry name" value="S-adenosyl-L-methionine-dependent methyltransferases"/>
    <property type="match status" value="1"/>
</dbReference>
<dbReference type="GO" id="GO:0030488">
    <property type="term" value="P:tRNA methylation"/>
    <property type="evidence" value="ECO:0007669"/>
    <property type="project" value="TreeGrafter"/>
</dbReference>
<dbReference type="EMBL" id="PFSI01000067">
    <property type="protein sequence ID" value="PJC24119.1"/>
    <property type="molecule type" value="Genomic_DNA"/>
</dbReference>
<keyword evidence="2" id="KW-0808">Transferase</keyword>
<protein>
    <recommendedName>
        <fullName evidence="3">Ribosomal RNA large subunit methyltransferase K/L-like methyltransferase domain-containing protein</fullName>
    </recommendedName>
</protein>
<dbReference type="GO" id="GO:0016423">
    <property type="term" value="F:tRNA (guanine) methyltransferase activity"/>
    <property type="evidence" value="ECO:0007669"/>
    <property type="project" value="TreeGrafter"/>
</dbReference>
<dbReference type="PRINTS" id="PR00508">
    <property type="entry name" value="S21N4MTFRASE"/>
</dbReference>
<dbReference type="InterPro" id="IPR029063">
    <property type="entry name" value="SAM-dependent_MTases_sf"/>
</dbReference>
<evidence type="ECO:0000313" key="5">
    <source>
        <dbReference type="Proteomes" id="UP000230251"/>
    </source>
</evidence>
<feature type="domain" description="Ribosomal RNA large subunit methyltransferase K/L-like methyltransferase" evidence="3">
    <location>
        <begin position="183"/>
        <end position="342"/>
    </location>
</feature>
<evidence type="ECO:0000313" key="4">
    <source>
        <dbReference type="EMBL" id="PJC24119.1"/>
    </source>
</evidence>
<organism evidence="4 5">
    <name type="scientific">Candidatus Uhrbacteria bacterium CG_4_9_14_0_2_um_filter_41_50</name>
    <dbReference type="NCBI Taxonomy" id="1975031"/>
    <lineage>
        <taxon>Bacteria</taxon>
        <taxon>Candidatus Uhriibacteriota</taxon>
    </lineage>
</organism>
<dbReference type="GO" id="GO:0008170">
    <property type="term" value="F:N-methyltransferase activity"/>
    <property type="evidence" value="ECO:0007669"/>
    <property type="project" value="InterPro"/>
</dbReference>
<dbReference type="InterPro" id="IPR000241">
    <property type="entry name" value="RlmKL-like_Mtase"/>
</dbReference>
<dbReference type="Proteomes" id="UP000230251">
    <property type="component" value="Unassembled WGS sequence"/>
</dbReference>
<sequence length="391" mass="43830">MHFSILGIHPELSCAELKAVIGANLSFESKETALFEFGDDLNELQKTLGGASKLGEILEATSDSKDLESILLKHLLNQPDDKKLRFGISVYDAGGTSFSKNLRRENQKLGLALKKKLKEKGRSVRLVTSTEPTLSSVVVAKNKLTTNGIEFCLLVTETEIYIGQTKTYQDFENWSHRDYDRPRRNAKNGMLPPKLARMMVNLSSLAKAQPQRLNLEGLGLLDPFCGSGTVLMEAAMLGYKNLIGSDISKMILEDAKANLDWLTDQGIEMPDYQLIEMKAEKLKLENPVDIIVTEPFLGTPREGKESQITVERQVKDLEMLYNICFSNLAKLMKPGAILVLAAPVHKIKEEEYPLAIENILGRISLLRLMGPIRYEREGQFVGRDIWVFTKN</sequence>
<dbReference type="PANTHER" id="PTHR14911:SF13">
    <property type="entry name" value="TRNA (GUANINE(6)-N2)-METHYLTRANSFERASE THUMP3"/>
    <property type="match status" value="1"/>
</dbReference>
<dbReference type="GO" id="GO:0003677">
    <property type="term" value="F:DNA binding"/>
    <property type="evidence" value="ECO:0007669"/>
    <property type="project" value="InterPro"/>
</dbReference>
<dbReference type="Pfam" id="PF01170">
    <property type="entry name" value="UPF0020"/>
    <property type="match status" value="1"/>
</dbReference>
<evidence type="ECO:0000256" key="2">
    <source>
        <dbReference type="ARBA" id="ARBA00022679"/>
    </source>
</evidence>
<proteinExistence type="predicted"/>
<dbReference type="Gene3D" id="3.40.50.150">
    <property type="entry name" value="Vaccinia Virus protein VP39"/>
    <property type="match status" value="1"/>
</dbReference>
<evidence type="ECO:0000259" key="3">
    <source>
        <dbReference type="Pfam" id="PF01170"/>
    </source>
</evidence>
<comment type="caution">
    <text evidence="4">The sequence shown here is derived from an EMBL/GenBank/DDBJ whole genome shotgun (WGS) entry which is preliminary data.</text>
</comment>
<keyword evidence="1" id="KW-0489">Methyltransferase</keyword>
<reference evidence="5" key="1">
    <citation type="submission" date="2017-09" db="EMBL/GenBank/DDBJ databases">
        <title>Depth-based differentiation of microbial function through sediment-hosted aquifers and enrichment of novel symbionts in the deep terrestrial subsurface.</title>
        <authorList>
            <person name="Probst A.J."/>
            <person name="Ladd B."/>
            <person name="Jarett J.K."/>
            <person name="Geller-Mcgrath D.E."/>
            <person name="Sieber C.M.K."/>
            <person name="Emerson J.B."/>
            <person name="Anantharaman K."/>
            <person name="Thomas B.C."/>
            <person name="Malmstrom R."/>
            <person name="Stieglmeier M."/>
            <person name="Klingl A."/>
            <person name="Woyke T."/>
            <person name="Ryan C.M."/>
            <person name="Banfield J.F."/>
        </authorList>
    </citation>
    <scope>NUCLEOTIDE SEQUENCE [LARGE SCALE GENOMIC DNA]</scope>
</reference>
<dbReference type="PANTHER" id="PTHR14911">
    <property type="entry name" value="THUMP DOMAIN-CONTAINING"/>
    <property type="match status" value="1"/>
</dbReference>
<dbReference type="AlphaFoldDB" id="A0A2M8EN11"/>
<dbReference type="InterPro" id="IPR001091">
    <property type="entry name" value="RM_Methyltransferase"/>
</dbReference>
<accession>A0A2M8EN11</accession>
<gene>
    <name evidence="4" type="ORF">CO057_04355</name>
</gene>